<comment type="catalytic activity">
    <reaction evidence="9">
        <text>L-proline + a quinone = (S)-1-pyrroline-5-carboxylate + a quinol + H(+)</text>
        <dbReference type="Rhea" id="RHEA:23784"/>
        <dbReference type="ChEBI" id="CHEBI:15378"/>
        <dbReference type="ChEBI" id="CHEBI:17388"/>
        <dbReference type="ChEBI" id="CHEBI:24646"/>
        <dbReference type="ChEBI" id="CHEBI:60039"/>
        <dbReference type="ChEBI" id="CHEBI:132124"/>
        <dbReference type="EC" id="1.5.5.2"/>
    </reaction>
</comment>
<keyword evidence="7" id="KW-0560">Oxidoreductase</keyword>
<dbReference type="InterPro" id="IPR029041">
    <property type="entry name" value="FAD-linked_oxidoreductase-like"/>
</dbReference>
<comment type="cofactor">
    <cofactor evidence="1">
        <name>FAD</name>
        <dbReference type="ChEBI" id="CHEBI:57692"/>
    </cofactor>
</comment>
<dbReference type="InterPro" id="IPR015659">
    <property type="entry name" value="Proline_oxidase"/>
</dbReference>
<dbReference type="OrthoDB" id="8727at2157"/>
<protein>
    <recommendedName>
        <fullName evidence="3">proline dehydrogenase</fullName>
        <ecNumber evidence="3">1.5.5.2</ecNumber>
    </recommendedName>
</protein>
<evidence type="ECO:0000259" key="10">
    <source>
        <dbReference type="Pfam" id="PF01619"/>
    </source>
</evidence>
<dbReference type="Proteomes" id="UP000011648">
    <property type="component" value="Unassembled WGS sequence"/>
</dbReference>
<evidence type="ECO:0000256" key="7">
    <source>
        <dbReference type="ARBA" id="ARBA00023002"/>
    </source>
</evidence>
<comment type="caution">
    <text evidence="11">The sequence shown here is derived from an EMBL/GenBank/DDBJ whole genome shotgun (WGS) entry which is preliminary data.</text>
</comment>
<dbReference type="PATRIC" id="fig|1230458.4.peg.385"/>
<gene>
    <name evidence="11" type="ORF">C484_01965</name>
</gene>
<organism evidence="11 12">
    <name type="scientific">Natrialba taiwanensis DSM 12281</name>
    <dbReference type="NCBI Taxonomy" id="1230458"/>
    <lineage>
        <taxon>Archaea</taxon>
        <taxon>Methanobacteriati</taxon>
        <taxon>Methanobacteriota</taxon>
        <taxon>Stenosarchaea group</taxon>
        <taxon>Halobacteria</taxon>
        <taxon>Halobacteriales</taxon>
        <taxon>Natrialbaceae</taxon>
        <taxon>Natrialba</taxon>
    </lineage>
</organism>
<dbReference type="PANTHER" id="PTHR13914:SF0">
    <property type="entry name" value="PROLINE DEHYDROGENASE 1, MITOCHONDRIAL"/>
    <property type="match status" value="1"/>
</dbReference>
<dbReference type="SUPFAM" id="SSF51730">
    <property type="entry name" value="FAD-linked oxidoreductase"/>
    <property type="match status" value="1"/>
</dbReference>
<evidence type="ECO:0000256" key="3">
    <source>
        <dbReference type="ARBA" id="ARBA00012695"/>
    </source>
</evidence>
<keyword evidence="8" id="KW-0642">Proline metabolism</keyword>
<dbReference type="EMBL" id="AOIL01000009">
    <property type="protein sequence ID" value="ELY96441.1"/>
    <property type="molecule type" value="Genomic_DNA"/>
</dbReference>
<evidence type="ECO:0000256" key="5">
    <source>
        <dbReference type="ARBA" id="ARBA00022741"/>
    </source>
</evidence>
<dbReference type="PIRSF" id="PIRSF000196">
    <property type="entry name" value="Pro_dehydrog"/>
    <property type="match status" value="1"/>
</dbReference>
<evidence type="ECO:0000256" key="6">
    <source>
        <dbReference type="ARBA" id="ARBA00022827"/>
    </source>
</evidence>
<dbReference type="RefSeq" id="WP_006824300.1">
    <property type="nucleotide sequence ID" value="NZ_AOIL01000009.1"/>
</dbReference>
<evidence type="ECO:0000256" key="2">
    <source>
        <dbReference type="ARBA" id="ARBA00004739"/>
    </source>
</evidence>
<dbReference type="STRING" id="1230458.C484_01965"/>
<comment type="pathway">
    <text evidence="2">Amino-acid degradation; L-proline degradation into L-glutamate; L-glutamate from L-proline: step 1/2.</text>
</comment>
<dbReference type="GO" id="GO:0004657">
    <property type="term" value="F:proline dehydrogenase activity"/>
    <property type="evidence" value="ECO:0007669"/>
    <property type="project" value="UniProtKB-EC"/>
</dbReference>
<dbReference type="Gene3D" id="3.20.20.220">
    <property type="match status" value="1"/>
</dbReference>
<name>M0ADH0_9EURY</name>
<dbReference type="InterPro" id="IPR002872">
    <property type="entry name" value="Proline_DH_dom"/>
</dbReference>
<dbReference type="GO" id="GO:0010133">
    <property type="term" value="P:L-proline catabolic process to L-glutamate"/>
    <property type="evidence" value="ECO:0007669"/>
    <property type="project" value="UniProtKB-UniPathway"/>
</dbReference>
<proteinExistence type="predicted"/>
<evidence type="ECO:0000256" key="4">
    <source>
        <dbReference type="ARBA" id="ARBA00022630"/>
    </source>
</evidence>
<evidence type="ECO:0000313" key="12">
    <source>
        <dbReference type="Proteomes" id="UP000011648"/>
    </source>
</evidence>
<dbReference type="GO" id="GO:0000166">
    <property type="term" value="F:nucleotide binding"/>
    <property type="evidence" value="ECO:0007669"/>
    <property type="project" value="UniProtKB-KW"/>
</dbReference>
<sequence length="279" mass="31569">MIPPIARRFVAGESANESLDHVADLNRNGIGGILNVLGEHYQTRDAADEDVSKYLNLIAQLEKTELTASISVKPSQIGLDAGDEVFEDNLVRILSTADEKNVFVWVDMEDYTTTDVTLDAYTQSASRYGGGVGLCVQANLKRTADDLERLAEVPGKVRLVKGAYDEPSDVAYQQKKHVNEAYKSHLEYMFQTFNSGIAVGSHDPEMIDYAKELRERYKTDFEIQMLMGVRTEAQRELAREGYEVNQYIPYGNKWASYFYRRVRERKENLLFAARAVLTS</sequence>
<dbReference type="AlphaFoldDB" id="M0ADH0"/>
<dbReference type="Pfam" id="PF01619">
    <property type="entry name" value="Pro_dh"/>
    <property type="match status" value="1"/>
</dbReference>
<keyword evidence="5" id="KW-0547">Nucleotide-binding</keyword>
<evidence type="ECO:0000313" key="11">
    <source>
        <dbReference type="EMBL" id="ELY96441.1"/>
    </source>
</evidence>
<keyword evidence="4" id="KW-0285">Flavoprotein</keyword>
<dbReference type="EC" id="1.5.5.2" evidence="3"/>
<keyword evidence="12" id="KW-1185">Reference proteome</keyword>
<dbReference type="InterPro" id="IPR008219">
    <property type="entry name" value="PRODH_bac_arc"/>
</dbReference>
<evidence type="ECO:0000256" key="8">
    <source>
        <dbReference type="ARBA" id="ARBA00023062"/>
    </source>
</evidence>
<accession>M0ADH0</accession>
<evidence type="ECO:0000256" key="1">
    <source>
        <dbReference type="ARBA" id="ARBA00001974"/>
    </source>
</evidence>
<feature type="domain" description="Proline dehydrogenase" evidence="10">
    <location>
        <begin position="20"/>
        <end position="271"/>
    </location>
</feature>
<keyword evidence="6" id="KW-0274">FAD</keyword>
<dbReference type="UniPathway" id="UPA00261">
    <property type="reaction ID" value="UER00373"/>
</dbReference>
<evidence type="ECO:0000256" key="9">
    <source>
        <dbReference type="ARBA" id="ARBA00048779"/>
    </source>
</evidence>
<dbReference type="PANTHER" id="PTHR13914">
    <property type="entry name" value="PROLINE OXIDASE"/>
    <property type="match status" value="1"/>
</dbReference>
<reference evidence="11 12" key="1">
    <citation type="journal article" date="2014" name="PLoS Genet.">
        <title>Phylogenetically driven sequencing of extremely halophilic archaea reveals strategies for static and dynamic osmo-response.</title>
        <authorList>
            <person name="Becker E.A."/>
            <person name="Seitzer P.M."/>
            <person name="Tritt A."/>
            <person name="Larsen D."/>
            <person name="Krusor M."/>
            <person name="Yao A.I."/>
            <person name="Wu D."/>
            <person name="Madern D."/>
            <person name="Eisen J.A."/>
            <person name="Darling A.E."/>
            <person name="Facciotti M.T."/>
        </authorList>
    </citation>
    <scope>NUCLEOTIDE SEQUENCE [LARGE SCALE GENOMIC DNA]</scope>
    <source>
        <strain evidence="11 12">DSM 12281</strain>
    </source>
</reference>